<organism evidence="2 3">
    <name type="scientific">Favolaschia claudopus</name>
    <dbReference type="NCBI Taxonomy" id="2862362"/>
    <lineage>
        <taxon>Eukaryota</taxon>
        <taxon>Fungi</taxon>
        <taxon>Dikarya</taxon>
        <taxon>Basidiomycota</taxon>
        <taxon>Agaricomycotina</taxon>
        <taxon>Agaricomycetes</taxon>
        <taxon>Agaricomycetidae</taxon>
        <taxon>Agaricales</taxon>
        <taxon>Marasmiineae</taxon>
        <taxon>Mycenaceae</taxon>
        <taxon>Favolaschia</taxon>
    </lineage>
</organism>
<keyword evidence="3" id="KW-1185">Reference proteome</keyword>
<dbReference type="Proteomes" id="UP001362999">
    <property type="component" value="Unassembled WGS sequence"/>
</dbReference>
<gene>
    <name evidence="2" type="ORF">R3P38DRAFT_3445032</name>
</gene>
<dbReference type="AlphaFoldDB" id="A0AAV9ZP27"/>
<proteinExistence type="predicted"/>
<name>A0AAV9ZP27_9AGAR</name>
<evidence type="ECO:0000256" key="1">
    <source>
        <dbReference type="SAM" id="MobiDB-lite"/>
    </source>
</evidence>
<evidence type="ECO:0000313" key="3">
    <source>
        <dbReference type="Proteomes" id="UP001362999"/>
    </source>
</evidence>
<accession>A0AAV9ZP27</accession>
<protein>
    <submittedName>
        <fullName evidence="2">Uncharacterized protein</fullName>
    </submittedName>
</protein>
<dbReference type="EMBL" id="JAWWNJ010000125">
    <property type="protein sequence ID" value="KAK6988184.1"/>
    <property type="molecule type" value="Genomic_DNA"/>
</dbReference>
<sequence>MFDRNVEDSANCLLDVWRNRVGNRNGICEELNLDWSVGFVGLDSLGVVSRTTYGCEDLSFDDKYRRLARRCAAHNIRAGRWGDPRDSNKRVPGVGARNSQKSLERRRCMRQIDGVSGLKRRSSGHADRSSDSTSQTSKAETMGVDSYSRTRFIACDTYSSEVTSIHGNSLLLPTPVTLILTAPHIHHRSLRWTPAPTSRSSSPLLAPGADDVVFGVVSTSASGTAYARLGNPQRIPPLSLLAPLSDPYSSASLPLIPTLASPPLLSPLASRYRRVPVDIRVTLDVVVISYTLSLRLRGAAVVENGSRFFESGGRWILREGREVDQGERKGSRGQRTDTKRILPKLLR</sequence>
<feature type="region of interest" description="Disordered" evidence="1">
    <location>
        <begin position="82"/>
        <end position="142"/>
    </location>
</feature>
<evidence type="ECO:0000313" key="2">
    <source>
        <dbReference type="EMBL" id="KAK6988184.1"/>
    </source>
</evidence>
<comment type="caution">
    <text evidence="2">The sequence shown here is derived from an EMBL/GenBank/DDBJ whole genome shotgun (WGS) entry which is preliminary data.</text>
</comment>
<reference evidence="2 3" key="1">
    <citation type="journal article" date="2024" name="J Genomics">
        <title>Draft genome sequencing and assembly of Favolaschia claudopus CIRM-BRFM 2984 isolated from oak limbs.</title>
        <authorList>
            <person name="Navarro D."/>
            <person name="Drula E."/>
            <person name="Chaduli D."/>
            <person name="Cazenave R."/>
            <person name="Ahrendt S."/>
            <person name="Wang J."/>
            <person name="Lipzen A."/>
            <person name="Daum C."/>
            <person name="Barry K."/>
            <person name="Grigoriev I.V."/>
            <person name="Favel A."/>
            <person name="Rosso M.N."/>
            <person name="Martin F."/>
        </authorList>
    </citation>
    <scope>NUCLEOTIDE SEQUENCE [LARGE SCALE GENOMIC DNA]</scope>
    <source>
        <strain evidence="2 3">CIRM-BRFM 2984</strain>
    </source>
</reference>